<proteinExistence type="inferred from homology"/>
<dbReference type="AlphaFoldDB" id="A0A699H027"/>
<comment type="similarity">
    <text evidence="1 6">Belongs to the nicotianamine synthase (NAS)-like family.</text>
</comment>
<comment type="function">
    <text evidence="6">Synthesizes nicotianamine, a polyamine which serves as a sensor for the physiological iron status within the plant, and/or might be involved in the transport of iron.</text>
</comment>
<organism evidence="7">
    <name type="scientific">Tanacetum cinerariifolium</name>
    <name type="common">Dalmatian daisy</name>
    <name type="synonym">Chrysanthemum cinerariifolium</name>
    <dbReference type="NCBI Taxonomy" id="118510"/>
    <lineage>
        <taxon>Eukaryota</taxon>
        <taxon>Viridiplantae</taxon>
        <taxon>Streptophyta</taxon>
        <taxon>Embryophyta</taxon>
        <taxon>Tracheophyta</taxon>
        <taxon>Spermatophyta</taxon>
        <taxon>Magnoliopsida</taxon>
        <taxon>eudicotyledons</taxon>
        <taxon>Gunneridae</taxon>
        <taxon>Pentapetalae</taxon>
        <taxon>asterids</taxon>
        <taxon>campanulids</taxon>
        <taxon>Asterales</taxon>
        <taxon>Asteraceae</taxon>
        <taxon>Asteroideae</taxon>
        <taxon>Anthemideae</taxon>
        <taxon>Anthemidinae</taxon>
        <taxon>Tanacetum</taxon>
    </lineage>
</organism>
<name>A0A699H027_TANCI</name>
<sequence>MASRLVSANHDLSKRMVFHTADIMNVTHKLKDYDVIFLKALVGMNIADKNKVIQYLAKYMAPGAILMLRCAHGACAFLYLVVDPNVLHGFSVLLIFHPNDDVINSVVISPYSLLLWNTISKLPLYKKIPSSGSLITMPAFPTTPSGRVRGKLIQKLLLNQKCMGYLVRTYYSISPTRYYKDDSWLSADLKSNEKQIQENFDMTKSAGK</sequence>
<evidence type="ECO:0000256" key="3">
    <source>
        <dbReference type="ARBA" id="ARBA00022679"/>
    </source>
</evidence>
<evidence type="ECO:0000256" key="6">
    <source>
        <dbReference type="RuleBase" id="RU368095"/>
    </source>
</evidence>
<dbReference type="EMBL" id="BKCJ010082330">
    <property type="protein sequence ID" value="GEW95965.1"/>
    <property type="molecule type" value="Genomic_DNA"/>
</dbReference>
<dbReference type="PANTHER" id="PTHR32266:SF12">
    <property type="entry name" value="NICOTIANAMINE SYNTHASE 3"/>
    <property type="match status" value="1"/>
</dbReference>
<evidence type="ECO:0000256" key="2">
    <source>
        <dbReference type="ARBA" id="ARBA00012675"/>
    </source>
</evidence>
<gene>
    <name evidence="7" type="ORF">Tci_267941</name>
</gene>
<dbReference type="GO" id="GO:0008168">
    <property type="term" value="F:methyltransferase activity"/>
    <property type="evidence" value="ECO:0007669"/>
    <property type="project" value="UniProtKB-KW"/>
</dbReference>
<keyword evidence="4 6" id="KW-0949">S-adenosyl-L-methionine</keyword>
<evidence type="ECO:0000256" key="5">
    <source>
        <dbReference type="ARBA" id="ARBA00049391"/>
    </source>
</evidence>
<dbReference type="GO" id="GO:0032259">
    <property type="term" value="P:methylation"/>
    <property type="evidence" value="ECO:0007669"/>
    <property type="project" value="UniProtKB-KW"/>
</dbReference>
<dbReference type="EC" id="2.5.1.43" evidence="2 6"/>
<reference evidence="7" key="1">
    <citation type="journal article" date="2019" name="Sci. Rep.">
        <title>Draft genome of Tanacetum cinerariifolium, the natural source of mosquito coil.</title>
        <authorList>
            <person name="Yamashiro T."/>
            <person name="Shiraishi A."/>
            <person name="Satake H."/>
            <person name="Nakayama K."/>
        </authorList>
    </citation>
    <scope>NUCLEOTIDE SEQUENCE</scope>
</reference>
<comment type="caution">
    <text evidence="7">The sequence shown here is derived from an EMBL/GenBank/DDBJ whole genome shotgun (WGS) entry which is preliminary data.</text>
</comment>
<evidence type="ECO:0000256" key="4">
    <source>
        <dbReference type="ARBA" id="ARBA00022691"/>
    </source>
</evidence>
<keyword evidence="3 6" id="KW-0808">Transferase</keyword>
<dbReference type="SUPFAM" id="SSF53335">
    <property type="entry name" value="S-adenosyl-L-methionine-dependent methyltransferases"/>
    <property type="match status" value="1"/>
</dbReference>
<dbReference type="PANTHER" id="PTHR32266">
    <property type="entry name" value="NICOTIANAMINE SYNTHASE 3"/>
    <property type="match status" value="1"/>
</dbReference>
<accession>A0A699H027</accession>
<dbReference type="GO" id="GO:0030418">
    <property type="term" value="P:nicotianamine biosynthetic process"/>
    <property type="evidence" value="ECO:0007669"/>
    <property type="project" value="UniProtKB-UniRule"/>
</dbReference>
<dbReference type="PROSITE" id="PS51142">
    <property type="entry name" value="NAS"/>
    <property type="match status" value="1"/>
</dbReference>
<dbReference type="GO" id="GO:0030410">
    <property type="term" value="F:nicotianamine synthase activity"/>
    <property type="evidence" value="ECO:0007669"/>
    <property type="project" value="UniProtKB-UniRule"/>
</dbReference>
<evidence type="ECO:0000313" key="7">
    <source>
        <dbReference type="EMBL" id="GEW95965.1"/>
    </source>
</evidence>
<dbReference type="InterPro" id="IPR004298">
    <property type="entry name" value="Nicotian_synth"/>
</dbReference>
<dbReference type="Gene3D" id="3.40.50.150">
    <property type="entry name" value="Vaccinia Virus protein VP39"/>
    <property type="match status" value="1"/>
</dbReference>
<dbReference type="InterPro" id="IPR029063">
    <property type="entry name" value="SAM-dependent_MTases_sf"/>
</dbReference>
<keyword evidence="7" id="KW-0489">Methyltransferase</keyword>
<dbReference type="Pfam" id="PF03059">
    <property type="entry name" value="NAS"/>
    <property type="match status" value="1"/>
</dbReference>
<evidence type="ECO:0000256" key="1">
    <source>
        <dbReference type="ARBA" id="ARBA00007009"/>
    </source>
</evidence>
<protein>
    <recommendedName>
        <fullName evidence="2 6">Nicotianamine synthase</fullName>
        <ecNumber evidence="2 6">2.5.1.43</ecNumber>
    </recommendedName>
</protein>
<comment type="catalytic activity">
    <reaction evidence="5 6">
        <text>3 S-adenosyl-L-methionine = nicotianamine + 3 S-methyl-5'-thioadenosine + 3 H(+)</text>
        <dbReference type="Rhea" id="RHEA:16481"/>
        <dbReference type="ChEBI" id="CHEBI:15378"/>
        <dbReference type="ChEBI" id="CHEBI:17509"/>
        <dbReference type="ChEBI" id="CHEBI:58249"/>
        <dbReference type="ChEBI" id="CHEBI:59789"/>
        <dbReference type="EC" id="2.5.1.43"/>
    </reaction>
</comment>